<dbReference type="InterPro" id="IPR011650">
    <property type="entry name" value="Peptidase_M20_dimer"/>
</dbReference>
<dbReference type="SUPFAM" id="SSF53187">
    <property type="entry name" value="Zn-dependent exopeptidases"/>
    <property type="match status" value="1"/>
</dbReference>
<evidence type="ECO:0000256" key="1">
    <source>
        <dbReference type="ARBA" id="ARBA00001941"/>
    </source>
</evidence>
<dbReference type="SUPFAM" id="SSF55031">
    <property type="entry name" value="Bacterial exopeptidase dimerisation domain"/>
    <property type="match status" value="1"/>
</dbReference>
<dbReference type="PANTHER" id="PTHR43808">
    <property type="entry name" value="ACETYLORNITHINE DEACETYLASE"/>
    <property type="match status" value="1"/>
</dbReference>
<keyword evidence="7" id="KW-0170">Cobalt</keyword>
<dbReference type="GO" id="GO:0016787">
    <property type="term" value="F:hydrolase activity"/>
    <property type="evidence" value="ECO:0007669"/>
    <property type="project" value="UniProtKB-KW"/>
</dbReference>
<evidence type="ECO:0000256" key="2">
    <source>
        <dbReference type="ARBA" id="ARBA00001947"/>
    </source>
</evidence>
<proteinExistence type="inferred from homology"/>
<dbReference type="Gene3D" id="3.40.630.10">
    <property type="entry name" value="Zn peptidases"/>
    <property type="match status" value="1"/>
</dbReference>
<dbReference type="InterPro" id="IPR002933">
    <property type="entry name" value="Peptidase_M20"/>
</dbReference>
<dbReference type="PANTHER" id="PTHR43808:SF25">
    <property type="entry name" value="PEPTIDASE M20 DIMERISATION DOMAIN-CONTAINING PROTEIN"/>
    <property type="match status" value="1"/>
</dbReference>
<evidence type="ECO:0000256" key="3">
    <source>
        <dbReference type="ARBA" id="ARBA00006247"/>
    </source>
</evidence>
<sequence>MNESVEKAIDSLWNEELLFLKTVASYDSTLGNEREVQLFIEEYLKDMGLQTDSFDVDTDKVSKYRNYGQPEWGYKDRPVVVGTRKSEGDGKSLILQAHIDVVDAGPESHWEGHAYTPRIKDGRMYGRGVLDMKGGLAANIFALKALEAAGVSLGGDVQIQTVIEEEVTGNGALALLEAGYTADGALIPEPTQHRILTSQVGVIYLRVTVKGAGAHVERAEQAQNAVMKAYKVIEALEGYREHINGQEKHPAFKSHPHPLNVNVGKMKGGDWTSSVPVECVFEARVGCYPGTDPKDIQKEVKSWLLKASEEDEWLRENPPEIEFFGFNAHGFEMDTGSELYETMAASHRRVKGSDVENLSFTATTDVRAFDEFGIPVTCYGPTGGDMHAPNEYMDLESLKDTTKAIAYFMMDWCNSRKD</sequence>
<keyword evidence="4" id="KW-0479">Metal-binding</keyword>
<organism evidence="9 10">
    <name type="scientific">Salinicoccus bachuensis</name>
    <dbReference type="NCBI Taxonomy" id="3136731"/>
    <lineage>
        <taxon>Bacteria</taxon>
        <taxon>Bacillati</taxon>
        <taxon>Bacillota</taxon>
        <taxon>Bacilli</taxon>
        <taxon>Bacillales</taxon>
        <taxon>Staphylococcaceae</taxon>
        <taxon>Salinicoccus</taxon>
    </lineage>
</organism>
<dbReference type="RefSeq" id="WP_342389363.1">
    <property type="nucleotide sequence ID" value="NZ_CP138333.2"/>
</dbReference>
<dbReference type="Gene3D" id="3.30.70.360">
    <property type="match status" value="1"/>
</dbReference>
<feature type="domain" description="Peptidase M20 dimerisation" evidence="8">
    <location>
        <begin position="198"/>
        <end position="311"/>
    </location>
</feature>
<comment type="cofactor">
    <cofactor evidence="1">
        <name>Co(2+)</name>
        <dbReference type="ChEBI" id="CHEBI:48828"/>
    </cofactor>
</comment>
<dbReference type="InterPro" id="IPR036264">
    <property type="entry name" value="Bact_exopeptidase_dim_dom"/>
</dbReference>
<dbReference type="InterPro" id="IPR050072">
    <property type="entry name" value="Peptidase_M20A"/>
</dbReference>
<name>A0ABZ3CLV8_9STAP</name>
<keyword evidence="10" id="KW-1185">Reference proteome</keyword>
<dbReference type="EC" id="3.4.-.-" evidence="9"/>
<evidence type="ECO:0000256" key="7">
    <source>
        <dbReference type="ARBA" id="ARBA00023285"/>
    </source>
</evidence>
<dbReference type="EMBL" id="CP138333">
    <property type="protein sequence ID" value="WZX30853.1"/>
    <property type="molecule type" value="Genomic_DNA"/>
</dbReference>
<dbReference type="InterPro" id="IPR010182">
    <property type="entry name" value="ArgE/DapE"/>
</dbReference>
<evidence type="ECO:0000259" key="8">
    <source>
        <dbReference type="Pfam" id="PF07687"/>
    </source>
</evidence>
<comment type="similarity">
    <text evidence="3">Belongs to the peptidase M20A family.</text>
</comment>
<gene>
    <name evidence="9" type="ORF">RQP18_03970</name>
</gene>
<evidence type="ECO:0000313" key="9">
    <source>
        <dbReference type="EMBL" id="WZX30853.1"/>
    </source>
</evidence>
<comment type="cofactor">
    <cofactor evidence="2">
        <name>Zn(2+)</name>
        <dbReference type="ChEBI" id="CHEBI:29105"/>
    </cofactor>
</comment>
<dbReference type="Pfam" id="PF07687">
    <property type="entry name" value="M20_dimer"/>
    <property type="match status" value="1"/>
</dbReference>
<evidence type="ECO:0000256" key="6">
    <source>
        <dbReference type="ARBA" id="ARBA00022833"/>
    </source>
</evidence>
<dbReference type="NCBIfam" id="TIGR01910">
    <property type="entry name" value="DapE-ArgE"/>
    <property type="match status" value="1"/>
</dbReference>
<protein>
    <submittedName>
        <fullName evidence="9">ArgE/DapE family deacylase</fullName>
        <ecNumber evidence="9">3.4.-.-</ecNumber>
    </submittedName>
</protein>
<dbReference type="Pfam" id="PF01546">
    <property type="entry name" value="Peptidase_M20"/>
    <property type="match status" value="1"/>
</dbReference>
<evidence type="ECO:0000313" key="10">
    <source>
        <dbReference type="Proteomes" id="UP001455384"/>
    </source>
</evidence>
<reference evidence="10" key="1">
    <citation type="submission" date="2023-10" db="EMBL/GenBank/DDBJ databases">
        <title>Genome analysis and identification of Salinococcus sp. Bachu38 nov., a PGPR from the rhizosphere of Tamarix.</title>
        <authorList>
            <person name="Liang Z."/>
            <person name="Zhang X."/>
            <person name="Jia J."/>
            <person name="Chen X."/>
            <person name="Wang Y."/>
            <person name="Wang Q."/>
            <person name="Wang R."/>
        </authorList>
    </citation>
    <scope>NUCLEOTIDE SEQUENCE [LARGE SCALE GENOMIC DNA]</scope>
    <source>
        <strain evidence="10">Bachu38</strain>
    </source>
</reference>
<evidence type="ECO:0000256" key="5">
    <source>
        <dbReference type="ARBA" id="ARBA00022801"/>
    </source>
</evidence>
<dbReference type="NCBIfam" id="NF005306">
    <property type="entry name" value="PRK06837.1"/>
    <property type="match status" value="1"/>
</dbReference>
<dbReference type="Proteomes" id="UP001455384">
    <property type="component" value="Chromosome"/>
</dbReference>
<keyword evidence="5 9" id="KW-0378">Hydrolase</keyword>
<keyword evidence="6" id="KW-0862">Zinc</keyword>
<accession>A0ABZ3CLV8</accession>
<evidence type="ECO:0000256" key="4">
    <source>
        <dbReference type="ARBA" id="ARBA00022723"/>
    </source>
</evidence>